<dbReference type="InterPro" id="IPR022749">
    <property type="entry name" value="D12N6_MeTrfase_N"/>
</dbReference>
<evidence type="ECO:0000256" key="4">
    <source>
        <dbReference type="ARBA" id="ARBA00022679"/>
    </source>
</evidence>
<feature type="domain" description="N6 adenine-specific DNA methyltransferase N-terminal" evidence="9">
    <location>
        <begin position="6"/>
        <end position="140"/>
    </location>
</feature>
<evidence type="ECO:0000259" key="8">
    <source>
        <dbReference type="Pfam" id="PF02384"/>
    </source>
</evidence>
<dbReference type="RefSeq" id="WP_032597876.1">
    <property type="nucleotide sequence ID" value="NZ_JGDS01000041.1"/>
</dbReference>
<evidence type="ECO:0000259" key="9">
    <source>
        <dbReference type="Pfam" id="PF12161"/>
    </source>
</evidence>
<dbReference type="GO" id="GO:0009307">
    <property type="term" value="P:DNA restriction-modification system"/>
    <property type="evidence" value="ECO:0007669"/>
    <property type="project" value="UniProtKB-KW"/>
</dbReference>
<dbReference type="EC" id="2.1.1.72" evidence="2"/>
<dbReference type="EMBL" id="JGDS01000041">
    <property type="protein sequence ID" value="EXZ74349.1"/>
    <property type="molecule type" value="Genomic_DNA"/>
</dbReference>
<comment type="caution">
    <text evidence="10">The sequence shown here is derived from an EMBL/GenBank/DDBJ whole genome shotgun (WGS) entry which is preliminary data.</text>
</comment>
<keyword evidence="3 10" id="KW-0489">Methyltransferase</keyword>
<keyword evidence="5" id="KW-0949">S-adenosyl-L-methionine</keyword>
<keyword evidence="4" id="KW-0808">Transferase</keyword>
<dbReference type="PANTHER" id="PTHR42933">
    <property type="entry name" value="SLR6095 PROTEIN"/>
    <property type="match status" value="1"/>
</dbReference>
<accession>A0A016CSJ1</accession>
<feature type="domain" description="DNA methylase adenine-specific" evidence="8">
    <location>
        <begin position="150"/>
        <end position="464"/>
    </location>
</feature>
<dbReference type="PATRIC" id="fig|1339314.3.peg.1474"/>
<evidence type="ECO:0000256" key="3">
    <source>
        <dbReference type="ARBA" id="ARBA00022603"/>
    </source>
</evidence>
<evidence type="ECO:0000313" key="11">
    <source>
        <dbReference type="Proteomes" id="UP000020938"/>
    </source>
</evidence>
<dbReference type="GO" id="GO:0032259">
    <property type="term" value="P:methylation"/>
    <property type="evidence" value="ECO:0007669"/>
    <property type="project" value="UniProtKB-KW"/>
</dbReference>
<evidence type="ECO:0000313" key="10">
    <source>
        <dbReference type="EMBL" id="EXZ74349.1"/>
    </source>
</evidence>
<evidence type="ECO:0000256" key="1">
    <source>
        <dbReference type="ARBA" id="ARBA00006594"/>
    </source>
</evidence>
<dbReference type="AlphaFoldDB" id="A0A016CSJ1"/>
<dbReference type="GO" id="GO:0008170">
    <property type="term" value="F:N-methyltransferase activity"/>
    <property type="evidence" value="ECO:0007669"/>
    <property type="project" value="InterPro"/>
</dbReference>
<dbReference type="InterPro" id="IPR038333">
    <property type="entry name" value="T1MK-like_N_sf"/>
</dbReference>
<dbReference type="InterPro" id="IPR002052">
    <property type="entry name" value="DNA_methylase_N6_adenine_CS"/>
</dbReference>
<protein>
    <recommendedName>
        <fullName evidence="2">site-specific DNA-methyltransferase (adenine-specific)</fullName>
        <ecNumber evidence="2">2.1.1.72</ecNumber>
    </recommendedName>
</protein>
<gene>
    <name evidence="10" type="ORF">M123_1251</name>
</gene>
<evidence type="ECO:0000256" key="6">
    <source>
        <dbReference type="ARBA" id="ARBA00022747"/>
    </source>
</evidence>
<dbReference type="SUPFAM" id="SSF53335">
    <property type="entry name" value="S-adenosyl-L-methionine-dependent methyltransferases"/>
    <property type="match status" value="1"/>
</dbReference>
<reference evidence="10 11" key="1">
    <citation type="submission" date="2014-02" db="EMBL/GenBank/DDBJ databases">
        <authorList>
            <person name="Sears C."/>
            <person name="Carroll K."/>
            <person name="Sack B.R."/>
            <person name="Qadri F."/>
            <person name="Myers L.L."/>
            <person name="Chung G.-T."/>
            <person name="Escheverria P."/>
            <person name="Fraser C.M."/>
            <person name="Sadzewicz L."/>
            <person name="Shefchek K.A."/>
            <person name="Tallon L."/>
            <person name="Das S.P."/>
            <person name="Daugherty S."/>
            <person name="Mongodin E.F."/>
        </authorList>
    </citation>
    <scope>NUCLEOTIDE SEQUENCE [LARGE SCALE GENOMIC DNA]</scope>
    <source>
        <strain evidence="10 11">3976T8</strain>
    </source>
</reference>
<dbReference type="Gene3D" id="1.20.1260.30">
    <property type="match status" value="1"/>
</dbReference>
<dbReference type="Proteomes" id="UP000020938">
    <property type="component" value="Unassembled WGS sequence"/>
</dbReference>
<dbReference type="PROSITE" id="PS00092">
    <property type="entry name" value="N6_MTASE"/>
    <property type="match status" value="1"/>
</dbReference>
<dbReference type="InterPro" id="IPR029063">
    <property type="entry name" value="SAM-dependent_MTases_sf"/>
</dbReference>
<name>A0A016CSJ1_BACFG</name>
<organism evidence="10 11">
    <name type="scientific">Bacteroides fragilis str. 3976T8</name>
    <dbReference type="NCBI Taxonomy" id="1339314"/>
    <lineage>
        <taxon>Bacteria</taxon>
        <taxon>Pseudomonadati</taxon>
        <taxon>Bacteroidota</taxon>
        <taxon>Bacteroidia</taxon>
        <taxon>Bacteroidales</taxon>
        <taxon>Bacteroidaceae</taxon>
        <taxon>Bacteroides</taxon>
    </lineage>
</organism>
<dbReference type="GO" id="GO:0009007">
    <property type="term" value="F:site-specific DNA-methyltransferase (adenine-specific) activity"/>
    <property type="evidence" value="ECO:0007669"/>
    <property type="project" value="UniProtKB-EC"/>
</dbReference>
<evidence type="ECO:0000256" key="5">
    <source>
        <dbReference type="ARBA" id="ARBA00022691"/>
    </source>
</evidence>
<dbReference type="Pfam" id="PF02384">
    <property type="entry name" value="N6_Mtase"/>
    <property type="match status" value="1"/>
</dbReference>
<dbReference type="GO" id="GO:0003677">
    <property type="term" value="F:DNA binding"/>
    <property type="evidence" value="ECO:0007669"/>
    <property type="project" value="InterPro"/>
</dbReference>
<evidence type="ECO:0000256" key="7">
    <source>
        <dbReference type="ARBA" id="ARBA00047942"/>
    </source>
</evidence>
<keyword evidence="6" id="KW-0680">Restriction system</keyword>
<comment type="similarity">
    <text evidence="1">Belongs to the N(4)/N(6)-methyltransferase family.</text>
</comment>
<dbReference type="InterPro" id="IPR051537">
    <property type="entry name" value="DNA_Adenine_Mtase"/>
</dbReference>
<dbReference type="PRINTS" id="PR00507">
    <property type="entry name" value="N12N6MTFRASE"/>
</dbReference>
<dbReference type="Pfam" id="PF12161">
    <property type="entry name" value="HsdM_N"/>
    <property type="match status" value="1"/>
</dbReference>
<proteinExistence type="inferred from homology"/>
<evidence type="ECO:0000256" key="2">
    <source>
        <dbReference type="ARBA" id="ARBA00011900"/>
    </source>
</evidence>
<dbReference type="Gene3D" id="3.40.50.150">
    <property type="entry name" value="Vaccinia Virus protein VP39"/>
    <property type="match status" value="1"/>
</dbReference>
<dbReference type="InterPro" id="IPR003356">
    <property type="entry name" value="DNA_methylase_A-5"/>
</dbReference>
<comment type="catalytic activity">
    <reaction evidence="7">
        <text>a 2'-deoxyadenosine in DNA + S-adenosyl-L-methionine = an N(6)-methyl-2'-deoxyadenosine in DNA + S-adenosyl-L-homocysteine + H(+)</text>
        <dbReference type="Rhea" id="RHEA:15197"/>
        <dbReference type="Rhea" id="RHEA-COMP:12418"/>
        <dbReference type="Rhea" id="RHEA-COMP:12419"/>
        <dbReference type="ChEBI" id="CHEBI:15378"/>
        <dbReference type="ChEBI" id="CHEBI:57856"/>
        <dbReference type="ChEBI" id="CHEBI:59789"/>
        <dbReference type="ChEBI" id="CHEBI:90615"/>
        <dbReference type="ChEBI" id="CHEBI:90616"/>
        <dbReference type="EC" id="2.1.1.72"/>
    </reaction>
</comment>
<sequence>MITGDIKQKVDDVWQTFWNNGFTQPSAIFEQITYLLFMKMLDDKQREKEAIANLTGDVLLNPTFPDGMWCNPSTNQDVPYHEMRWHVFKEMEPTKMLDRVRNDAFIYLRHVGKEGSAYRKAMEDTVFQITNARLLSRVIEGVEKIASDGADMMGDVYEYMLGIMAASGTNGQFRTPRHIIRMMVELMRPTLNDTICDPAMGSAGFIMEAAKYIAEHQSDDLLNIGEGDRFRKEIFHGSDSDASMLRIGCMNMMLHDVDEPNLYYRNSLSDENNDTNRYTLCLANPPFAGSLDTDDIAHTLKAAVKTKKTELLFLALMMRMLQSGGRCASIVPDTVLTGDAQAYKTIRSALVDKHCMQAIITMPSGVFQPYSGVSTAIIIFTKTGTGGTDKVWFYDMRVDGFSLTTQRTPQPEQNDIPDIISRFHNLETEADRSRKEQSFFVTADEIRANGYDLSYKRYHEVEREVIEYEAPETIIARMEERQKAIDAAFAEFMKLINS</sequence>
<dbReference type="PANTHER" id="PTHR42933:SF3">
    <property type="entry name" value="TYPE I RESTRICTION ENZYME MJAVIII METHYLASE SUBUNIT"/>
    <property type="match status" value="1"/>
</dbReference>